<protein>
    <submittedName>
        <fullName evidence="2">Uncharacterized protein</fullName>
    </submittedName>
</protein>
<keyword evidence="1" id="KW-0812">Transmembrane</keyword>
<feature type="transmembrane region" description="Helical" evidence="1">
    <location>
        <begin position="39"/>
        <end position="56"/>
    </location>
</feature>
<dbReference type="EMBL" id="BK015927">
    <property type="protein sequence ID" value="DAF85489.1"/>
    <property type="molecule type" value="Genomic_DNA"/>
</dbReference>
<keyword evidence="1" id="KW-0472">Membrane</keyword>
<accession>A0A8S5TTF8</accession>
<evidence type="ECO:0000256" key="1">
    <source>
        <dbReference type="SAM" id="Phobius"/>
    </source>
</evidence>
<evidence type="ECO:0000313" key="2">
    <source>
        <dbReference type="EMBL" id="DAF85489.1"/>
    </source>
</evidence>
<organism evidence="2">
    <name type="scientific">Siphoviridae sp. ct5jB2</name>
    <dbReference type="NCBI Taxonomy" id="2825337"/>
    <lineage>
        <taxon>Viruses</taxon>
        <taxon>Duplodnaviria</taxon>
        <taxon>Heunggongvirae</taxon>
        <taxon>Uroviricota</taxon>
        <taxon>Caudoviricetes</taxon>
    </lineage>
</organism>
<keyword evidence="1" id="KW-1133">Transmembrane helix</keyword>
<proteinExistence type="predicted"/>
<reference evidence="2" key="1">
    <citation type="journal article" date="2021" name="Proc. Natl. Acad. Sci. U.S.A.">
        <title>A Catalog of Tens of Thousands of Viruses from Human Metagenomes Reveals Hidden Associations with Chronic Diseases.</title>
        <authorList>
            <person name="Tisza M.J."/>
            <person name="Buck C.B."/>
        </authorList>
    </citation>
    <scope>NUCLEOTIDE SEQUENCE</scope>
    <source>
        <strain evidence="2">Ct5jB2</strain>
    </source>
</reference>
<name>A0A8S5TTF8_9CAUD</name>
<sequence length="57" mass="6675">MVTNQSTPSYFVLITKHSLNCFYVMCQQDIIAKSTHNDIFSYEIFLSLCNFFICLLK</sequence>